<evidence type="ECO:0000313" key="4">
    <source>
        <dbReference type="Proteomes" id="UP000198693"/>
    </source>
</evidence>
<feature type="transmembrane region" description="Helical" evidence="1">
    <location>
        <begin position="55"/>
        <end position="76"/>
    </location>
</feature>
<keyword evidence="1" id="KW-0472">Membrane</keyword>
<dbReference type="STRING" id="463301.SAMN04487955_101524"/>
<dbReference type="Gene3D" id="1.20.120.1220">
    <property type="match status" value="1"/>
</dbReference>
<dbReference type="OrthoDB" id="5508079at2"/>
<keyword evidence="1" id="KW-1133">Transmembrane helix</keyword>
<gene>
    <name evidence="3" type="ORF">SAMN04487955_101524</name>
</gene>
<sequence>MPSSLVLGGCLQVLVMAATCCDLRHRKIPNTLVMAGAAAGLLLQGTLAGSGGVLAATYGFLVGMAVLMPGYLLGFTGAGDAKLMAAVGTFLGPLGAFQAALASILAGSIIAIGYIMFAVLFCQTASPMARYELMAKTLVTTGRPIYIAPEKGEVMGRKFPFAVAIALGTTGWMIWQWPLA</sequence>
<dbReference type="Proteomes" id="UP000198693">
    <property type="component" value="Unassembled WGS sequence"/>
</dbReference>
<feature type="domain" description="Prepilin type IV endopeptidase peptidase" evidence="2">
    <location>
        <begin position="13"/>
        <end position="112"/>
    </location>
</feature>
<evidence type="ECO:0000256" key="1">
    <source>
        <dbReference type="SAM" id="Phobius"/>
    </source>
</evidence>
<proteinExistence type="predicted"/>
<evidence type="ECO:0000313" key="3">
    <source>
        <dbReference type="EMBL" id="SFU36167.1"/>
    </source>
</evidence>
<keyword evidence="4" id="KW-1185">Reference proteome</keyword>
<dbReference type="Pfam" id="PF01478">
    <property type="entry name" value="Peptidase_A24"/>
    <property type="match status" value="1"/>
</dbReference>
<feature type="transmembrane region" description="Helical" evidence="1">
    <location>
        <begin position="159"/>
        <end position="177"/>
    </location>
</feature>
<organism evidence="3 4">
    <name type="scientific">Halomonas korlensis</name>
    <dbReference type="NCBI Taxonomy" id="463301"/>
    <lineage>
        <taxon>Bacteria</taxon>
        <taxon>Pseudomonadati</taxon>
        <taxon>Pseudomonadota</taxon>
        <taxon>Gammaproteobacteria</taxon>
        <taxon>Oceanospirillales</taxon>
        <taxon>Halomonadaceae</taxon>
        <taxon>Halomonas</taxon>
    </lineage>
</organism>
<dbReference type="EMBL" id="FPBP01000001">
    <property type="protein sequence ID" value="SFU36167.1"/>
    <property type="molecule type" value="Genomic_DNA"/>
</dbReference>
<dbReference type="GO" id="GO:0004190">
    <property type="term" value="F:aspartic-type endopeptidase activity"/>
    <property type="evidence" value="ECO:0007669"/>
    <property type="project" value="InterPro"/>
</dbReference>
<reference evidence="4" key="1">
    <citation type="submission" date="2016-10" db="EMBL/GenBank/DDBJ databases">
        <authorList>
            <person name="Varghese N."/>
            <person name="Submissions S."/>
        </authorList>
    </citation>
    <scope>NUCLEOTIDE SEQUENCE [LARGE SCALE GENOMIC DNA]</scope>
    <source>
        <strain evidence="4">CGMCC 1.6981</strain>
    </source>
</reference>
<feature type="transmembrane region" description="Helical" evidence="1">
    <location>
        <begin position="96"/>
        <end position="121"/>
    </location>
</feature>
<accession>A0A1I7FJ07</accession>
<keyword evidence="1" id="KW-0812">Transmembrane</keyword>
<evidence type="ECO:0000259" key="2">
    <source>
        <dbReference type="Pfam" id="PF01478"/>
    </source>
</evidence>
<dbReference type="AlphaFoldDB" id="A0A1I7FJ07"/>
<protein>
    <submittedName>
        <fullName evidence="3">Prepilin peptidase CpaA</fullName>
    </submittedName>
</protein>
<name>A0A1I7FJ07_9GAMM</name>
<dbReference type="InterPro" id="IPR000045">
    <property type="entry name" value="Prepilin_IV_endopep_pep"/>
</dbReference>
<dbReference type="GO" id="GO:0016020">
    <property type="term" value="C:membrane"/>
    <property type="evidence" value="ECO:0007669"/>
    <property type="project" value="InterPro"/>
</dbReference>